<organism evidence="1">
    <name type="scientific">marine metagenome</name>
    <dbReference type="NCBI Taxonomy" id="408172"/>
    <lineage>
        <taxon>unclassified sequences</taxon>
        <taxon>metagenomes</taxon>
        <taxon>ecological metagenomes</taxon>
    </lineage>
</organism>
<reference evidence="1" key="1">
    <citation type="submission" date="2018-05" db="EMBL/GenBank/DDBJ databases">
        <authorList>
            <person name="Lanie J.A."/>
            <person name="Ng W.-L."/>
            <person name="Kazmierczak K.M."/>
            <person name="Andrzejewski T.M."/>
            <person name="Davidsen T.M."/>
            <person name="Wayne K.J."/>
            <person name="Tettelin H."/>
            <person name="Glass J.I."/>
            <person name="Rusch D."/>
            <person name="Podicherti R."/>
            <person name="Tsui H.-C.T."/>
            <person name="Winkler M.E."/>
        </authorList>
    </citation>
    <scope>NUCLEOTIDE SEQUENCE</scope>
</reference>
<name>A0A382ZQ82_9ZZZZ</name>
<proteinExistence type="predicted"/>
<accession>A0A382ZQ82</accession>
<dbReference type="AlphaFoldDB" id="A0A382ZQ82"/>
<dbReference type="EMBL" id="UINC01185586">
    <property type="protein sequence ID" value="SVD97369.1"/>
    <property type="molecule type" value="Genomic_DNA"/>
</dbReference>
<feature type="non-terminal residue" evidence="1">
    <location>
        <position position="45"/>
    </location>
</feature>
<evidence type="ECO:0000313" key="1">
    <source>
        <dbReference type="EMBL" id="SVD97369.1"/>
    </source>
</evidence>
<protein>
    <submittedName>
        <fullName evidence="1">Uncharacterized protein</fullName>
    </submittedName>
</protein>
<gene>
    <name evidence="1" type="ORF">METZ01_LOCUS450223</name>
</gene>
<sequence length="45" mass="4751">CSENGRAGVSGRLSDVCLRSSVTDSPLAGRHRGHWGRLCAGRCPL</sequence>
<feature type="non-terminal residue" evidence="1">
    <location>
        <position position="1"/>
    </location>
</feature>